<dbReference type="HAMAP" id="MF_01216">
    <property type="entry name" value="Azoreductase_type1"/>
    <property type="match status" value="1"/>
</dbReference>
<evidence type="ECO:0000259" key="8">
    <source>
        <dbReference type="Pfam" id="PF02525"/>
    </source>
</evidence>
<comment type="function">
    <text evidence="6">Also exhibits azoreductase activity. Catalyzes the reductive cleavage of the azo bond in aromatic azo compounds to the corresponding amines.</text>
</comment>
<dbReference type="InterPro" id="IPR023048">
    <property type="entry name" value="NADH:quinone_OxRdtase_FMN_depd"/>
</dbReference>
<evidence type="ECO:0000256" key="4">
    <source>
        <dbReference type="ARBA" id="ARBA00023027"/>
    </source>
</evidence>
<sequence>MSKIFRLDASIRQEGSVTRALADTIERTVAEELADADVVRRDLGVTPLDGSVWPAAVSAGPVPEGERTSEQVAAAGIAAELADQLEGADALIFAVPLYNFGVSQHFKTWLDVVTTDPRFAPGTQPLAGRPAFLVTARGGGYGAGTPREGWDHATGWMRRMLEDVWGLDLDVIEAELTLADVNPAMADLRDLAKRQLEEAHDAARETARSVTLRLRATV</sequence>
<dbReference type="InterPro" id="IPR050104">
    <property type="entry name" value="FMN-dep_NADH:Q_OxRdtase_AzoR1"/>
</dbReference>
<dbReference type="Pfam" id="PF02525">
    <property type="entry name" value="Flavodoxin_2"/>
    <property type="match status" value="1"/>
</dbReference>
<dbReference type="GO" id="GO:0010181">
    <property type="term" value="F:FMN binding"/>
    <property type="evidence" value="ECO:0007669"/>
    <property type="project" value="UniProtKB-UniRule"/>
</dbReference>
<dbReference type="RefSeq" id="WP_106349533.1">
    <property type="nucleotide sequence ID" value="NZ_PVUE01000011.1"/>
</dbReference>
<evidence type="ECO:0000256" key="7">
    <source>
        <dbReference type="SAM" id="Coils"/>
    </source>
</evidence>
<reference evidence="9 10" key="1">
    <citation type="submission" date="2018-03" db="EMBL/GenBank/DDBJ databases">
        <title>Genomic Encyclopedia of Archaeal and Bacterial Type Strains, Phase II (KMG-II): from individual species to whole genera.</title>
        <authorList>
            <person name="Goeker M."/>
        </authorList>
    </citation>
    <scope>NUCLEOTIDE SEQUENCE [LARGE SCALE GENOMIC DNA]</scope>
    <source>
        <strain evidence="9 10">DSM 100065</strain>
    </source>
</reference>
<comment type="subunit">
    <text evidence="6">Homodimer.</text>
</comment>
<evidence type="ECO:0000256" key="3">
    <source>
        <dbReference type="ARBA" id="ARBA00023002"/>
    </source>
</evidence>
<dbReference type="EC" id="1.6.5.-" evidence="6"/>
<name>A0A2T0ZYI3_9ACTN</name>
<keyword evidence="3 6" id="KW-0560">Oxidoreductase</keyword>
<dbReference type="InterPro" id="IPR029039">
    <property type="entry name" value="Flavoprotein-like_sf"/>
</dbReference>
<evidence type="ECO:0000256" key="1">
    <source>
        <dbReference type="ARBA" id="ARBA00022630"/>
    </source>
</evidence>
<protein>
    <recommendedName>
        <fullName evidence="6">FMN dependent NADH:quinone oxidoreductase</fullName>
        <ecNumber evidence="6">1.6.5.-</ecNumber>
    </recommendedName>
    <alternativeName>
        <fullName evidence="6">Azo-dye reductase</fullName>
    </alternativeName>
    <alternativeName>
        <fullName evidence="6">FMN-dependent NADH-azo compound oxidoreductase</fullName>
    </alternativeName>
    <alternativeName>
        <fullName evidence="6">FMN-dependent NADH-azoreductase</fullName>
        <ecNumber evidence="6">1.7.1.17</ecNumber>
    </alternativeName>
</protein>
<dbReference type="GO" id="GO:0009055">
    <property type="term" value="F:electron transfer activity"/>
    <property type="evidence" value="ECO:0007669"/>
    <property type="project" value="UniProtKB-UniRule"/>
</dbReference>
<comment type="similarity">
    <text evidence="6">Belongs to the azoreductase type 1 family.</text>
</comment>
<keyword evidence="7" id="KW-0175">Coiled coil</keyword>
<comment type="catalytic activity">
    <reaction evidence="5">
        <text>N,N-dimethyl-1,4-phenylenediamine + anthranilate + 2 NAD(+) = 2-(4-dimethylaminophenyl)diazenylbenzoate + 2 NADH + 2 H(+)</text>
        <dbReference type="Rhea" id="RHEA:55872"/>
        <dbReference type="ChEBI" id="CHEBI:15378"/>
        <dbReference type="ChEBI" id="CHEBI:15783"/>
        <dbReference type="ChEBI" id="CHEBI:16567"/>
        <dbReference type="ChEBI" id="CHEBI:57540"/>
        <dbReference type="ChEBI" id="CHEBI:57945"/>
        <dbReference type="ChEBI" id="CHEBI:71579"/>
        <dbReference type="EC" id="1.7.1.17"/>
    </reaction>
    <physiologicalReaction direction="right-to-left" evidence="5">
        <dbReference type="Rhea" id="RHEA:55874"/>
    </physiologicalReaction>
</comment>
<keyword evidence="4 6" id="KW-0520">NAD</keyword>
<gene>
    <name evidence="6" type="primary">azoR</name>
    <name evidence="9" type="ORF">CLV47_11124</name>
</gene>
<comment type="cofactor">
    <cofactor evidence="6">
        <name>FMN</name>
        <dbReference type="ChEBI" id="CHEBI:58210"/>
    </cofactor>
    <text evidence="6">Binds 1 FMN per subunit.</text>
</comment>
<dbReference type="PANTHER" id="PTHR43741">
    <property type="entry name" value="FMN-DEPENDENT NADH-AZOREDUCTASE 1"/>
    <property type="match status" value="1"/>
</dbReference>
<evidence type="ECO:0000313" key="9">
    <source>
        <dbReference type="EMBL" id="PRZ41148.1"/>
    </source>
</evidence>
<dbReference type="GO" id="GO:0016655">
    <property type="term" value="F:oxidoreductase activity, acting on NAD(P)H, quinone or similar compound as acceptor"/>
    <property type="evidence" value="ECO:0007669"/>
    <property type="project" value="InterPro"/>
</dbReference>
<evidence type="ECO:0000256" key="2">
    <source>
        <dbReference type="ARBA" id="ARBA00022643"/>
    </source>
</evidence>
<organism evidence="9 10">
    <name type="scientific">Antricoccus suffuscus</name>
    <dbReference type="NCBI Taxonomy" id="1629062"/>
    <lineage>
        <taxon>Bacteria</taxon>
        <taxon>Bacillati</taxon>
        <taxon>Actinomycetota</taxon>
        <taxon>Actinomycetes</taxon>
        <taxon>Geodermatophilales</taxon>
        <taxon>Antricoccaceae</taxon>
        <taxon>Antricoccus</taxon>
    </lineage>
</organism>
<dbReference type="PANTHER" id="PTHR43741:SF4">
    <property type="entry name" value="FMN-DEPENDENT NADH:QUINONE OXIDOREDUCTASE"/>
    <property type="match status" value="1"/>
</dbReference>
<keyword evidence="10" id="KW-1185">Reference proteome</keyword>
<dbReference type="EC" id="1.7.1.17" evidence="6"/>
<keyword evidence="1 6" id="KW-0285">Flavoprotein</keyword>
<dbReference type="EMBL" id="PVUE01000011">
    <property type="protein sequence ID" value="PRZ41148.1"/>
    <property type="molecule type" value="Genomic_DNA"/>
</dbReference>
<dbReference type="Gene3D" id="3.40.50.360">
    <property type="match status" value="1"/>
</dbReference>
<keyword evidence="2 6" id="KW-0288">FMN</keyword>
<dbReference type="Proteomes" id="UP000237752">
    <property type="component" value="Unassembled WGS sequence"/>
</dbReference>
<dbReference type="InterPro" id="IPR003680">
    <property type="entry name" value="Flavodoxin_fold"/>
</dbReference>
<dbReference type="OrthoDB" id="9805013at2"/>
<dbReference type="SUPFAM" id="SSF52218">
    <property type="entry name" value="Flavoproteins"/>
    <property type="match status" value="1"/>
</dbReference>
<comment type="catalytic activity">
    <reaction evidence="6">
        <text>2 a quinone + NADH + H(+) = 2 a 1,4-benzosemiquinone + NAD(+)</text>
        <dbReference type="Rhea" id="RHEA:65952"/>
        <dbReference type="ChEBI" id="CHEBI:15378"/>
        <dbReference type="ChEBI" id="CHEBI:57540"/>
        <dbReference type="ChEBI" id="CHEBI:57945"/>
        <dbReference type="ChEBI" id="CHEBI:132124"/>
        <dbReference type="ChEBI" id="CHEBI:134225"/>
    </reaction>
</comment>
<evidence type="ECO:0000256" key="6">
    <source>
        <dbReference type="HAMAP-Rule" id="MF_01216"/>
    </source>
</evidence>
<evidence type="ECO:0000313" key="10">
    <source>
        <dbReference type="Proteomes" id="UP000237752"/>
    </source>
</evidence>
<comment type="function">
    <text evidence="6">Quinone reductase that provides resistance to thiol-specific stress caused by electrophilic quinones.</text>
</comment>
<accession>A0A2T0ZYI3</accession>
<evidence type="ECO:0000256" key="5">
    <source>
        <dbReference type="ARBA" id="ARBA00048542"/>
    </source>
</evidence>
<comment type="caution">
    <text evidence="6">Lacks conserved residue(s) required for the propagation of feature annotation.</text>
</comment>
<feature type="domain" description="Flavodoxin-like fold" evidence="8">
    <location>
        <begin position="3"/>
        <end position="178"/>
    </location>
</feature>
<feature type="binding site" evidence="6">
    <location>
        <position position="10"/>
    </location>
    <ligand>
        <name>FMN</name>
        <dbReference type="ChEBI" id="CHEBI:58210"/>
    </ligand>
</feature>
<feature type="coiled-coil region" evidence="7">
    <location>
        <begin position="185"/>
        <end position="213"/>
    </location>
</feature>
<dbReference type="AlphaFoldDB" id="A0A2T0ZYI3"/>
<dbReference type="GO" id="GO:0016652">
    <property type="term" value="F:oxidoreductase activity, acting on NAD(P)H as acceptor"/>
    <property type="evidence" value="ECO:0007669"/>
    <property type="project" value="UniProtKB-UniRule"/>
</dbReference>
<proteinExistence type="inferred from homology"/>
<comment type="caution">
    <text evidence="9">The sequence shown here is derived from an EMBL/GenBank/DDBJ whole genome shotgun (WGS) entry which is preliminary data.</text>
</comment>